<dbReference type="Proteomes" id="UP000218231">
    <property type="component" value="Unassembled WGS sequence"/>
</dbReference>
<reference evidence="2 3" key="1">
    <citation type="journal article" date="2017" name="Curr. Biol.">
        <title>Genome architecture and evolution of a unichromosomal asexual nematode.</title>
        <authorList>
            <person name="Fradin H."/>
            <person name="Zegar C."/>
            <person name="Gutwein M."/>
            <person name="Lucas J."/>
            <person name="Kovtun M."/>
            <person name="Corcoran D."/>
            <person name="Baugh L.R."/>
            <person name="Kiontke K."/>
            <person name="Gunsalus K."/>
            <person name="Fitch D.H."/>
            <person name="Piano F."/>
        </authorList>
    </citation>
    <scope>NUCLEOTIDE SEQUENCE [LARGE SCALE GENOMIC DNA]</scope>
    <source>
        <strain evidence="2">PF1309</strain>
    </source>
</reference>
<dbReference type="EMBL" id="LIAE01010614">
    <property type="protein sequence ID" value="PAV57940.1"/>
    <property type="molecule type" value="Genomic_DNA"/>
</dbReference>
<dbReference type="OrthoDB" id="5857418at2759"/>
<gene>
    <name evidence="2" type="ORF">WR25_23839</name>
</gene>
<keyword evidence="1" id="KW-0812">Transmembrane</keyword>
<dbReference type="AlphaFoldDB" id="A0A2A2J834"/>
<evidence type="ECO:0000313" key="2">
    <source>
        <dbReference type="EMBL" id="PAV57940.1"/>
    </source>
</evidence>
<accession>A0A2A2J834</accession>
<sequence>MPSIGVGIVELIGYSIFEAVGPFYSAGLLCVGCSNIFVYMLLNSNMKSLAKQAVGLYAEQSSSISTPRVQTISISR</sequence>
<organism evidence="2 3">
    <name type="scientific">Diploscapter pachys</name>
    <dbReference type="NCBI Taxonomy" id="2018661"/>
    <lineage>
        <taxon>Eukaryota</taxon>
        <taxon>Metazoa</taxon>
        <taxon>Ecdysozoa</taxon>
        <taxon>Nematoda</taxon>
        <taxon>Chromadorea</taxon>
        <taxon>Rhabditida</taxon>
        <taxon>Rhabditina</taxon>
        <taxon>Rhabditomorpha</taxon>
        <taxon>Rhabditoidea</taxon>
        <taxon>Rhabditidae</taxon>
        <taxon>Diploscapter</taxon>
    </lineage>
</organism>
<keyword evidence="1" id="KW-1133">Transmembrane helix</keyword>
<keyword evidence="3" id="KW-1185">Reference proteome</keyword>
<comment type="caution">
    <text evidence="2">The sequence shown here is derived from an EMBL/GenBank/DDBJ whole genome shotgun (WGS) entry which is preliminary data.</text>
</comment>
<feature type="transmembrane region" description="Helical" evidence="1">
    <location>
        <begin position="23"/>
        <end position="42"/>
    </location>
</feature>
<keyword evidence="1" id="KW-0472">Membrane</keyword>
<proteinExistence type="predicted"/>
<evidence type="ECO:0000313" key="3">
    <source>
        <dbReference type="Proteomes" id="UP000218231"/>
    </source>
</evidence>
<name>A0A2A2J834_9BILA</name>
<protein>
    <submittedName>
        <fullName evidence="2">Uncharacterized protein</fullName>
    </submittedName>
</protein>
<evidence type="ECO:0000256" key="1">
    <source>
        <dbReference type="SAM" id="Phobius"/>
    </source>
</evidence>